<accession>A0A9P4NYW7</accession>
<dbReference type="Gene3D" id="3.30.430.10">
    <property type="entry name" value="Killer Toxin P4, subunit A"/>
    <property type="match status" value="1"/>
</dbReference>
<protein>
    <recommendedName>
        <fullName evidence="1">Killer toxin Kp4 domain-containing protein</fullName>
    </recommendedName>
</protein>
<dbReference type="InterPro" id="IPR011329">
    <property type="entry name" value="Killer_tox_Kp4/SMK"/>
</dbReference>
<evidence type="ECO:0000313" key="3">
    <source>
        <dbReference type="Proteomes" id="UP000800235"/>
    </source>
</evidence>
<dbReference type="GO" id="GO:0005576">
    <property type="term" value="C:extracellular region"/>
    <property type="evidence" value="ECO:0007669"/>
    <property type="project" value="InterPro"/>
</dbReference>
<evidence type="ECO:0000259" key="1">
    <source>
        <dbReference type="Pfam" id="PF09044"/>
    </source>
</evidence>
<name>A0A9P4NYW7_9PEZI</name>
<dbReference type="AlphaFoldDB" id="A0A9P4NYW7"/>
<dbReference type="Proteomes" id="UP000800235">
    <property type="component" value="Unassembled WGS sequence"/>
</dbReference>
<dbReference type="Pfam" id="PF09044">
    <property type="entry name" value="Kp4"/>
    <property type="match status" value="1"/>
</dbReference>
<keyword evidence="3" id="KW-1185">Reference proteome</keyword>
<evidence type="ECO:0000313" key="2">
    <source>
        <dbReference type="EMBL" id="KAF2434994.1"/>
    </source>
</evidence>
<reference evidence="2" key="1">
    <citation type="journal article" date="2020" name="Stud. Mycol.">
        <title>101 Dothideomycetes genomes: a test case for predicting lifestyles and emergence of pathogens.</title>
        <authorList>
            <person name="Haridas S."/>
            <person name="Albert R."/>
            <person name="Binder M."/>
            <person name="Bloem J."/>
            <person name="Labutti K."/>
            <person name="Salamov A."/>
            <person name="Andreopoulos B."/>
            <person name="Baker S."/>
            <person name="Barry K."/>
            <person name="Bills G."/>
            <person name="Bluhm B."/>
            <person name="Cannon C."/>
            <person name="Castanera R."/>
            <person name="Culley D."/>
            <person name="Daum C."/>
            <person name="Ezra D."/>
            <person name="Gonzalez J."/>
            <person name="Henrissat B."/>
            <person name="Kuo A."/>
            <person name="Liang C."/>
            <person name="Lipzen A."/>
            <person name="Lutzoni F."/>
            <person name="Magnuson J."/>
            <person name="Mondo S."/>
            <person name="Nolan M."/>
            <person name="Ohm R."/>
            <person name="Pangilinan J."/>
            <person name="Park H.-J."/>
            <person name="Ramirez L."/>
            <person name="Alfaro M."/>
            <person name="Sun H."/>
            <person name="Tritt A."/>
            <person name="Yoshinaga Y."/>
            <person name="Zwiers L.-H."/>
            <person name="Turgeon B."/>
            <person name="Goodwin S."/>
            <person name="Spatafora J."/>
            <person name="Crous P."/>
            <person name="Grigoriev I."/>
        </authorList>
    </citation>
    <scope>NUCLEOTIDE SEQUENCE</scope>
    <source>
        <strain evidence="2">CBS 130266</strain>
    </source>
</reference>
<sequence length="184" mass="20533">MRLTPAILAFYTAIKYAFGESSNSSQVLPRQDYNVGYDLQGINCKGSGKCFRIEESLKRILLYLQRLGDDTIVMDTKPIACHSDFNHIYPVHICVWLHSHNDKTEKFIYTTGYSGRQVKKMAKELKDYGCQTFGSVPFSGAQGVDGIENGELTDNMVGNPGYCAKIPDMNGLCEIMNAALIEEI</sequence>
<proteinExistence type="predicted"/>
<dbReference type="InterPro" id="IPR015131">
    <property type="entry name" value="Killer_tox_Kp4"/>
</dbReference>
<feature type="domain" description="Killer toxin Kp4" evidence="1">
    <location>
        <begin position="40"/>
        <end position="157"/>
    </location>
</feature>
<comment type="caution">
    <text evidence="2">The sequence shown here is derived from an EMBL/GenBank/DDBJ whole genome shotgun (WGS) entry which is preliminary data.</text>
</comment>
<dbReference type="SUPFAM" id="SSF55221">
    <property type="entry name" value="Yeast killer toxins"/>
    <property type="match status" value="1"/>
</dbReference>
<dbReference type="EMBL" id="MU007014">
    <property type="protein sequence ID" value="KAF2434994.1"/>
    <property type="molecule type" value="Genomic_DNA"/>
</dbReference>
<organism evidence="2 3">
    <name type="scientific">Tothia fuscella</name>
    <dbReference type="NCBI Taxonomy" id="1048955"/>
    <lineage>
        <taxon>Eukaryota</taxon>
        <taxon>Fungi</taxon>
        <taxon>Dikarya</taxon>
        <taxon>Ascomycota</taxon>
        <taxon>Pezizomycotina</taxon>
        <taxon>Dothideomycetes</taxon>
        <taxon>Pleosporomycetidae</taxon>
        <taxon>Venturiales</taxon>
        <taxon>Cylindrosympodiaceae</taxon>
        <taxon>Tothia</taxon>
    </lineage>
</organism>
<gene>
    <name evidence="2" type="ORF">EJ08DRAFT_656648</name>
</gene>